<dbReference type="InterPro" id="IPR007710">
    <property type="entry name" value="Nucleoside_deoxyribTrfase"/>
</dbReference>
<keyword evidence="2" id="KW-1185">Reference proteome</keyword>
<dbReference type="PANTHER" id="PTHR15364">
    <property type="entry name" value="2'-DEOXYNUCLEOSIDE 5'-PHOSPHATE N-HYDROLASE 1"/>
    <property type="match status" value="1"/>
</dbReference>
<accession>A0ABP8GJA7</accession>
<proteinExistence type="predicted"/>
<dbReference type="Proteomes" id="UP001501671">
    <property type="component" value="Unassembled WGS sequence"/>
</dbReference>
<reference evidence="2" key="1">
    <citation type="journal article" date="2019" name="Int. J. Syst. Evol. Microbiol.">
        <title>The Global Catalogue of Microorganisms (GCM) 10K type strain sequencing project: providing services to taxonomists for standard genome sequencing and annotation.</title>
        <authorList>
            <consortium name="The Broad Institute Genomics Platform"/>
            <consortium name="The Broad Institute Genome Sequencing Center for Infectious Disease"/>
            <person name="Wu L."/>
            <person name="Ma J."/>
        </authorList>
    </citation>
    <scope>NUCLEOTIDE SEQUENCE [LARGE SCALE GENOMIC DNA]</scope>
    <source>
        <strain evidence="2">JCM 17666</strain>
    </source>
</reference>
<dbReference type="Gene3D" id="3.40.50.450">
    <property type="match status" value="1"/>
</dbReference>
<protein>
    <submittedName>
        <fullName evidence="1">Nucleoside 2-deoxyribosyltransferase</fullName>
    </submittedName>
</protein>
<comment type="caution">
    <text evidence="1">The sequence shown here is derived from an EMBL/GenBank/DDBJ whole genome shotgun (WGS) entry which is preliminary data.</text>
</comment>
<dbReference type="SUPFAM" id="SSF52309">
    <property type="entry name" value="N-(deoxy)ribosyltransferase-like"/>
    <property type="match status" value="1"/>
</dbReference>
<dbReference type="RefSeq" id="WP_345246456.1">
    <property type="nucleotide sequence ID" value="NZ_BAABFO010000002.1"/>
</dbReference>
<sequence length="170" mass="18083">MRIYLAGPDVFRPDAAAYGRWLKAQCARHGLQGVFPFDTDEEAGAGRQGMDAAQAICRANLALIDEVDAVMANLEPFRGQEPDSGTVFEIGYAHARGKPVWVYTPHASPLAERVAAGADGHGPVDARGWRVEDFGLPLNLMIACTATVVAGDADECLRRIATHVRGGGAP</sequence>
<organism evidence="1 2">
    <name type="scientific">Pigmentiphaga soli</name>
    <dbReference type="NCBI Taxonomy" id="1007095"/>
    <lineage>
        <taxon>Bacteria</taxon>
        <taxon>Pseudomonadati</taxon>
        <taxon>Pseudomonadota</taxon>
        <taxon>Betaproteobacteria</taxon>
        <taxon>Burkholderiales</taxon>
        <taxon>Alcaligenaceae</taxon>
        <taxon>Pigmentiphaga</taxon>
    </lineage>
</organism>
<evidence type="ECO:0000313" key="2">
    <source>
        <dbReference type="Proteomes" id="UP001501671"/>
    </source>
</evidence>
<dbReference type="Pfam" id="PF05014">
    <property type="entry name" value="Nuc_deoxyrib_tr"/>
    <property type="match status" value="1"/>
</dbReference>
<name>A0ABP8GJA7_9BURK</name>
<dbReference type="EMBL" id="BAABFO010000002">
    <property type="protein sequence ID" value="GAA4325291.1"/>
    <property type="molecule type" value="Genomic_DNA"/>
</dbReference>
<dbReference type="InterPro" id="IPR051239">
    <property type="entry name" value="2'-dNMP_N-hydrolase"/>
</dbReference>
<gene>
    <name evidence="1" type="ORF">GCM10023144_07510</name>
</gene>
<dbReference type="PANTHER" id="PTHR15364:SF0">
    <property type="entry name" value="2'-DEOXYNUCLEOSIDE 5'-PHOSPHATE N-HYDROLASE 1"/>
    <property type="match status" value="1"/>
</dbReference>
<evidence type="ECO:0000313" key="1">
    <source>
        <dbReference type="EMBL" id="GAA4325291.1"/>
    </source>
</evidence>